<keyword evidence="2" id="KW-1185">Reference proteome</keyword>
<dbReference type="EMBL" id="BLKM01000081">
    <property type="protein sequence ID" value="GFG28809.1"/>
    <property type="molecule type" value="Genomic_DNA"/>
</dbReference>
<organism evidence="1 2">
    <name type="scientific">Coptotermes formosanus</name>
    <name type="common">Formosan subterranean termite</name>
    <dbReference type="NCBI Taxonomy" id="36987"/>
    <lineage>
        <taxon>Eukaryota</taxon>
        <taxon>Metazoa</taxon>
        <taxon>Ecdysozoa</taxon>
        <taxon>Arthropoda</taxon>
        <taxon>Hexapoda</taxon>
        <taxon>Insecta</taxon>
        <taxon>Pterygota</taxon>
        <taxon>Neoptera</taxon>
        <taxon>Polyneoptera</taxon>
        <taxon>Dictyoptera</taxon>
        <taxon>Blattodea</taxon>
        <taxon>Blattoidea</taxon>
        <taxon>Termitoidae</taxon>
        <taxon>Rhinotermitidae</taxon>
        <taxon>Coptotermes</taxon>
    </lineage>
</organism>
<reference evidence="2" key="1">
    <citation type="submission" date="2020-01" db="EMBL/GenBank/DDBJ databases">
        <title>Draft genome sequence of the Termite Coptotermes fromosanus.</title>
        <authorList>
            <person name="Itakura S."/>
            <person name="Yosikawa Y."/>
            <person name="Umezawa K."/>
        </authorList>
    </citation>
    <scope>NUCLEOTIDE SEQUENCE [LARGE SCALE GENOMIC DNA]</scope>
</reference>
<sequence>MQSAKPYTDQHNVKFKMLYVISVNGNVCVLRYVSIGQSFRSFGFPFRTDHYTVGKIVDQFSDVLWTRLSSKHVTVPDHDRFLDTATKFKEIWNFPNVIGCINGKHISIKCPPKAGSLLYNYKQFFSVVLQGVADSECRFIFIDVGAYDLEGKTRDPSVLQETLRIRGPRRASTNVSCRSFRRSSKGAMDTRNAFKAYFNGPAAAIPSQNLCTECYVALESHDGIFSYALGMEEIVITSGNILKHDVQK</sequence>
<protein>
    <recommendedName>
        <fullName evidence="3">DDE Tnp4 domain-containing protein</fullName>
    </recommendedName>
</protein>
<dbReference type="OrthoDB" id="7145917at2759"/>
<comment type="caution">
    <text evidence="1">The sequence shown here is derived from an EMBL/GenBank/DDBJ whole genome shotgun (WGS) entry which is preliminary data.</text>
</comment>
<proteinExistence type="predicted"/>
<evidence type="ECO:0008006" key="3">
    <source>
        <dbReference type="Google" id="ProtNLM"/>
    </source>
</evidence>
<dbReference type="Proteomes" id="UP000502823">
    <property type="component" value="Unassembled WGS sequence"/>
</dbReference>
<dbReference type="AlphaFoldDB" id="A0A6L2P953"/>
<evidence type="ECO:0000313" key="2">
    <source>
        <dbReference type="Proteomes" id="UP000502823"/>
    </source>
</evidence>
<name>A0A6L2P953_COPFO</name>
<evidence type="ECO:0000313" key="1">
    <source>
        <dbReference type="EMBL" id="GFG28809.1"/>
    </source>
</evidence>
<accession>A0A6L2P953</accession>
<dbReference type="InParanoid" id="A0A6L2P953"/>
<gene>
    <name evidence="1" type="ORF">Cfor_02002</name>
</gene>